<evidence type="ECO:0000256" key="1">
    <source>
        <dbReference type="SAM" id="MobiDB-lite"/>
    </source>
</evidence>
<proteinExistence type="predicted"/>
<dbReference type="EMBL" id="CAJZBQ010000028">
    <property type="protein sequence ID" value="CAG9321450.1"/>
    <property type="molecule type" value="Genomic_DNA"/>
</dbReference>
<keyword evidence="3" id="KW-1185">Reference proteome</keyword>
<organism evidence="2 3">
    <name type="scientific">Blepharisma stoltei</name>
    <dbReference type="NCBI Taxonomy" id="1481888"/>
    <lineage>
        <taxon>Eukaryota</taxon>
        <taxon>Sar</taxon>
        <taxon>Alveolata</taxon>
        <taxon>Ciliophora</taxon>
        <taxon>Postciliodesmatophora</taxon>
        <taxon>Heterotrichea</taxon>
        <taxon>Heterotrichida</taxon>
        <taxon>Blepharismidae</taxon>
        <taxon>Blepharisma</taxon>
    </lineage>
</organism>
<sequence>MKKNCVIDLPKAHNIDPISLSKRYSSSKAHFNSYSNLSESAFIPAEIPQANDSYMSFNTIAIQCTDGINDAELTPRFQKKGLSSGSSHHFNGIKLKENKSLKFTQTKYSPRSQKNALLIYRCKTPPCRNRPAFNFEKSKTPSPSINPSLAKIFNCQTKSSSNGSFKLLDTRWNGLIPQRKQKKKNTLFMVSSPKVNIGLSLVNKLDKLVEKRRKNEARGTSLHGRMSPTNLGYRSKYQKDPVITRNSLGIYSYEDTIKKDNKKQIRIIRNYK</sequence>
<gene>
    <name evidence="2" type="ORF">BSTOLATCC_MIC28732</name>
</gene>
<protein>
    <submittedName>
        <fullName evidence="2">Uncharacterized protein</fullName>
    </submittedName>
</protein>
<dbReference type="AlphaFoldDB" id="A0AAU9J8D3"/>
<name>A0AAU9J8D3_9CILI</name>
<evidence type="ECO:0000313" key="2">
    <source>
        <dbReference type="EMBL" id="CAG9321450.1"/>
    </source>
</evidence>
<evidence type="ECO:0000313" key="3">
    <source>
        <dbReference type="Proteomes" id="UP001162131"/>
    </source>
</evidence>
<feature type="region of interest" description="Disordered" evidence="1">
    <location>
        <begin position="213"/>
        <end position="233"/>
    </location>
</feature>
<comment type="caution">
    <text evidence="2">The sequence shown here is derived from an EMBL/GenBank/DDBJ whole genome shotgun (WGS) entry which is preliminary data.</text>
</comment>
<reference evidence="2" key="1">
    <citation type="submission" date="2021-09" db="EMBL/GenBank/DDBJ databases">
        <authorList>
            <consortium name="AG Swart"/>
            <person name="Singh M."/>
            <person name="Singh A."/>
            <person name="Seah K."/>
            <person name="Emmerich C."/>
        </authorList>
    </citation>
    <scope>NUCLEOTIDE SEQUENCE</scope>
    <source>
        <strain evidence="2">ATCC30299</strain>
    </source>
</reference>
<accession>A0AAU9J8D3</accession>
<dbReference type="Proteomes" id="UP001162131">
    <property type="component" value="Unassembled WGS sequence"/>
</dbReference>